<dbReference type="Gene3D" id="3.40.50.10540">
    <property type="entry name" value="Crotonobetainyl-coa:carnitine coa-transferase, domain 1"/>
    <property type="match status" value="1"/>
</dbReference>
<dbReference type="PANTHER" id="PTHR48207">
    <property type="entry name" value="SUCCINATE--HYDROXYMETHYLGLUTARATE COA-TRANSFERASE"/>
    <property type="match status" value="1"/>
</dbReference>
<dbReference type="Pfam" id="PF02515">
    <property type="entry name" value="CoA_transf_3"/>
    <property type="match status" value="1"/>
</dbReference>
<evidence type="ECO:0000256" key="1">
    <source>
        <dbReference type="ARBA" id="ARBA00022679"/>
    </source>
</evidence>
<dbReference type="EC" id="2.8.3.16" evidence="2"/>
<proteinExistence type="predicted"/>
<name>A0ABU0F861_9HYPH</name>
<dbReference type="GO" id="GO:0033608">
    <property type="term" value="F:formyl-CoA transferase activity"/>
    <property type="evidence" value="ECO:0007669"/>
    <property type="project" value="UniProtKB-EC"/>
</dbReference>
<dbReference type="RefSeq" id="WP_307421491.1">
    <property type="nucleotide sequence ID" value="NZ_JAUSVK010000001.1"/>
</dbReference>
<keyword evidence="3" id="KW-1185">Reference proteome</keyword>
<dbReference type="InterPro" id="IPR003673">
    <property type="entry name" value="CoA-Trfase_fam_III"/>
</dbReference>
<dbReference type="Gene3D" id="3.30.1540.10">
    <property type="entry name" value="formyl-coa transferase, domain 3"/>
    <property type="match status" value="1"/>
</dbReference>
<dbReference type="InterPro" id="IPR023606">
    <property type="entry name" value="CoA-Trfase_III_dom_1_sf"/>
</dbReference>
<organism evidence="2 3">
    <name type="scientific">Labrys monachus</name>
    <dbReference type="NCBI Taxonomy" id="217067"/>
    <lineage>
        <taxon>Bacteria</taxon>
        <taxon>Pseudomonadati</taxon>
        <taxon>Pseudomonadota</taxon>
        <taxon>Alphaproteobacteria</taxon>
        <taxon>Hyphomicrobiales</taxon>
        <taxon>Xanthobacteraceae</taxon>
        <taxon>Labrys</taxon>
    </lineage>
</organism>
<dbReference type="SUPFAM" id="SSF89796">
    <property type="entry name" value="CoA-transferase family III (CaiB/BaiF)"/>
    <property type="match status" value="1"/>
</dbReference>
<dbReference type="Proteomes" id="UP001237448">
    <property type="component" value="Unassembled WGS sequence"/>
</dbReference>
<comment type="caution">
    <text evidence="2">The sequence shown here is derived from an EMBL/GenBank/DDBJ whole genome shotgun (WGS) entry which is preliminary data.</text>
</comment>
<reference evidence="2 3" key="1">
    <citation type="submission" date="2023-07" db="EMBL/GenBank/DDBJ databases">
        <title>Genomic Encyclopedia of Type Strains, Phase IV (KMG-IV): sequencing the most valuable type-strain genomes for metagenomic binning, comparative biology and taxonomic classification.</title>
        <authorList>
            <person name="Goeker M."/>
        </authorList>
    </citation>
    <scope>NUCLEOTIDE SEQUENCE [LARGE SCALE GENOMIC DNA]</scope>
    <source>
        <strain evidence="2 3">DSM 5896</strain>
    </source>
</reference>
<dbReference type="EMBL" id="JAUSVK010000001">
    <property type="protein sequence ID" value="MDQ0390329.1"/>
    <property type="molecule type" value="Genomic_DNA"/>
</dbReference>
<gene>
    <name evidence="2" type="ORF">J3R73_000121</name>
</gene>
<protein>
    <submittedName>
        <fullName evidence="2">Formyl-CoA transferase</fullName>
        <ecNumber evidence="2">2.8.3.16</ecNumber>
    </submittedName>
</protein>
<dbReference type="InterPro" id="IPR050483">
    <property type="entry name" value="CoA-transferase_III_domain"/>
</dbReference>
<dbReference type="PANTHER" id="PTHR48207:SF3">
    <property type="entry name" value="SUCCINATE--HYDROXYMETHYLGLUTARATE COA-TRANSFERASE"/>
    <property type="match status" value="1"/>
</dbReference>
<keyword evidence="1 2" id="KW-0808">Transferase</keyword>
<evidence type="ECO:0000313" key="3">
    <source>
        <dbReference type="Proteomes" id="UP001237448"/>
    </source>
</evidence>
<accession>A0ABU0F861</accession>
<evidence type="ECO:0000313" key="2">
    <source>
        <dbReference type="EMBL" id="MDQ0390329.1"/>
    </source>
</evidence>
<dbReference type="InterPro" id="IPR044855">
    <property type="entry name" value="CoA-Trfase_III_dom3_sf"/>
</dbReference>
<sequence length="374" mass="40198">MKPLEGLTVVSLEQAVSAPFCTARLADAGATVIKIERPEGDFARGYDGAAKGQSSYFVWLNRGKKSVVLDLRRPEERLALRRLIGGADVFVQNLKPGALDRMGLSIASLREQFPMVVFCSISGYGEQGPLARRKAYDLLVQAESGLASLTGTADSMSRVGFSVVDIATGATAHAAILEALLRRGRTGEGDAIDIAMFDVIAEWLTVPLLLHEAGTPPRRIGLAHPSIAPYGAFRTRNGPDVLIAVQNDREWAEFARDVLLQPGAASDPRFATNTLRVANRGETDGLVGAVFASTERPALIARLEKAEIAFADINDMAALSRHPHLHRISVELAEGDQRLPAPAARFASHARDYGPVPALGSHSRQIRAQLGLED</sequence>